<feature type="transmembrane region" description="Helical" evidence="3">
    <location>
        <begin position="433"/>
        <end position="450"/>
    </location>
</feature>
<keyword evidence="3" id="KW-0472">Membrane</keyword>
<dbReference type="CDD" id="cd17352">
    <property type="entry name" value="MFS_MCT_SLC16"/>
    <property type="match status" value="1"/>
</dbReference>
<dbReference type="GO" id="GO:0016020">
    <property type="term" value="C:membrane"/>
    <property type="evidence" value="ECO:0007669"/>
    <property type="project" value="UniProtKB-SubCell"/>
</dbReference>
<evidence type="ECO:0000259" key="4">
    <source>
        <dbReference type="PROSITE" id="PS50850"/>
    </source>
</evidence>
<feature type="transmembrane region" description="Helical" evidence="3">
    <location>
        <begin position="365"/>
        <end position="386"/>
    </location>
</feature>
<dbReference type="AlphaFoldDB" id="A0A8B8A3H6"/>
<evidence type="ECO:0000256" key="1">
    <source>
        <dbReference type="ARBA" id="ARBA00004141"/>
    </source>
</evidence>
<feature type="transmembrane region" description="Helical" evidence="3">
    <location>
        <begin position="118"/>
        <end position="137"/>
    </location>
</feature>
<dbReference type="InterPro" id="IPR036259">
    <property type="entry name" value="MFS_trans_sf"/>
</dbReference>
<gene>
    <name evidence="6" type="primary">LOC111099036</name>
</gene>
<organism evidence="5 6">
    <name type="scientific">Crassostrea virginica</name>
    <name type="common">Eastern oyster</name>
    <dbReference type="NCBI Taxonomy" id="6565"/>
    <lineage>
        <taxon>Eukaryota</taxon>
        <taxon>Metazoa</taxon>
        <taxon>Spiralia</taxon>
        <taxon>Lophotrochozoa</taxon>
        <taxon>Mollusca</taxon>
        <taxon>Bivalvia</taxon>
        <taxon>Autobranchia</taxon>
        <taxon>Pteriomorphia</taxon>
        <taxon>Ostreida</taxon>
        <taxon>Ostreoidea</taxon>
        <taxon>Ostreidae</taxon>
        <taxon>Crassostrea</taxon>
    </lineage>
</organism>
<dbReference type="KEGG" id="cvn:111099036"/>
<keyword evidence="3" id="KW-1133">Transmembrane helix</keyword>
<keyword evidence="5" id="KW-1185">Reference proteome</keyword>
<evidence type="ECO:0000313" key="6">
    <source>
        <dbReference type="RefSeq" id="XP_022286056.1"/>
    </source>
</evidence>
<dbReference type="PANTHER" id="PTHR11360">
    <property type="entry name" value="MONOCARBOXYLATE TRANSPORTER"/>
    <property type="match status" value="1"/>
</dbReference>
<protein>
    <submittedName>
        <fullName evidence="6">Monocarboxylate transporter 12-like isoform X1</fullName>
    </submittedName>
</protein>
<dbReference type="GO" id="GO:0008028">
    <property type="term" value="F:monocarboxylic acid transmembrane transporter activity"/>
    <property type="evidence" value="ECO:0007669"/>
    <property type="project" value="TreeGrafter"/>
</dbReference>
<feature type="compositionally biased region" description="Basic and acidic residues" evidence="2">
    <location>
        <begin position="1"/>
        <end position="22"/>
    </location>
</feature>
<keyword evidence="3" id="KW-0812">Transmembrane</keyword>
<dbReference type="PROSITE" id="PS50850">
    <property type="entry name" value="MFS"/>
    <property type="match status" value="1"/>
</dbReference>
<dbReference type="RefSeq" id="XP_022286056.1">
    <property type="nucleotide sequence ID" value="XM_022430348.1"/>
</dbReference>
<feature type="transmembrane region" description="Helical" evidence="3">
    <location>
        <begin position="178"/>
        <end position="197"/>
    </location>
</feature>
<name>A0A8B8A3H6_CRAVI</name>
<feature type="domain" description="Major facilitator superfamily (MFS) profile" evidence="4">
    <location>
        <begin position="364"/>
        <end position="564"/>
    </location>
</feature>
<evidence type="ECO:0000256" key="3">
    <source>
        <dbReference type="SAM" id="Phobius"/>
    </source>
</evidence>
<proteinExistence type="predicted"/>
<sequence length="564" mass="62561">MTKENSQLRDNDKEEDLNKTEDFLDPSPVYDLPMDPKPVHDVPIDRGWAWVILFSTFTIGIFVIGGIKSFGVLLMEFARVYQVSKSQLTIIQSITGFFFMSLSPFSNWLCEHYTHQKVIFVGGLLASLGLILSSFAPSIEFMYFTYGILTGFGFGLSFPPSVVICTRQFNKRRGMANGINMAGSAMGGICVPILMQVLIDQFGLKGCMLILGSVMAHICPCALLLRPAHKYPLVIRGAVELSSNGQPMKGTQKYSDKKDSILIESCKKKKEIECGNVENEVRVQLIKQHSPLMSRKHHKVSESSSLGASIAGISSISLSYQNIPKELSKMDALSLTESDLEHKKSNKCYEFFQNLNFSLFKRPSFCLLMVAFFFLAYSYHSIFIILPSYGLERGLSTYQSMFLIPAFGGVDVIGRLTAGFINDKCVVWRKQIFIVYAILHGIGYLFIPVFSDFTGILAWCTAFGIFTGGFNGTFVIMIVDCVGIDMLPSAWGFTCLFVSVSFLLNPVFSGGLTDLSGSWTTAIQVGGSFALFSASLLIIETIITRGSRMNAKNTQKKKVEYDNT</sequence>
<feature type="transmembrane region" description="Helical" evidence="3">
    <location>
        <begin position="87"/>
        <end position="106"/>
    </location>
</feature>
<dbReference type="Proteomes" id="UP000694844">
    <property type="component" value="Chromosome 5"/>
</dbReference>
<feature type="transmembrane region" description="Helical" evidence="3">
    <location>
        <begin position="47"/>
        <end position="67"/>
    </location>
</feature>
<feature type="transmembrane region" description="Helical" evidence="3">
    <location>
        <begin position="203"/>
        <end position="225"/>
    </location>
</feature>
<dbReference type="Pfam" id="PF07690">
    <property type="entry name" value="MFS_1"/>
    <property type="match status" value="1"/>
</dbReference>
<accession>A0A8B8A3H6</accession>
<dbReference type="PANTHER" id="PTHR11360:SF306">
    <property type="entry name" value="RE01051P"/>
    <property type="match status" value="1"/>
</dbReference>
<dbReference type="Gene3D" id="1.20.1250.20">
    <property type="entry name" value="MFS general substrate transporter like domains"/>
    <property type="match status" value="2"/>
</dbReference>
<evidence type="ECO:0000313" key="5">
    <source>
        <dbReference type="Proteomes" id="UP000694844"/>
    </source>
</evidence>
<dbReference type="InterPro" id="IPR011701">
    <property type="entry name" value="MFS"/>
</dbReference>
<evidence type="ECO:0000256" key="2">
    <source>
        <dbReference type="SAM" id="MobiDB-lite"/>
    </source>
</evidence>
<dbReference type="InterPro" id="IPR020846">
    <property type="entry name" value="MFS_dom"/>
</dbReference>
<feature type="transmembrane region" description="Helical" evidence="3">
    <location>
        <begin position="521"/>
        <end position="543"/>
    </location>
</feature>
<dbReference type="GeneID" id="111099036"/>
<feature type="transmembrane region" description="Helical" evidence="3">
    <location>
        <begin position="491"/>
        <end position="509"/>
    </location>
</feature>
<feature type="transmembrane region" description="Helical" evidence="3">
    <location>
        <begin position="456"/>
        <end position="479"/>
    </location>
</feature>
<dbReference type="OrthoDB" id="6509908at2759"/>
<reference evidence="6" key="1">
    <citation type="submission" date="2025-08" db="UniProtKB">
        <authorList>
            <consortium name="RefSeq"/>
        </authorList>
    </citation>
    <scope>IDENTIFICATION</scope>
    <source>
        <tissue evidence="6">Whole sample</tissue>
    </source>
</reference>
<feature type="region of interest" description="Disordered" evidence="2">
    <location>
        <begin position="1"/>
        <end position="24"/>
    </location>
</feature>
<comment type="subcellular location">
    <subcellularLocation>
        <location evidence="1">Membrane</location>
        <topology evidence="1">Multi-pass membrane protein</topology>
    </subcellularLocation>
</comment>
<feature type="transmembrane region" description="Helical" evidence="3">
    <location>
        <begin position="143"/>
        <end position="166"/>
    </location>
</feature>
<feature type="transmembrane region" description="Helical" evidence="3">
    <location>
        <begin position="398"/>
        <end position="421"/>
    </location>
</feature>
<dbReference type="SUPFAM" id="SSF103473">
    <property type="entry name" value="MFS general substrate transporter"/>
    <property type="match status" value="1"/>
</dbReference>
<dbReference type="InterPro" id="IPR050327">
    <property type="entry name" value="Proton-linked_MCT"/>
</dbReference>